<feature type="region of interest" description="Disordered" evidence="1">
    <location>
        <begin position="24"/>
        <end position="56"/>
    </location>
</feature>
<evidence type="ECO:0008006" key="5">
    <source>
        <dbReference type="Google" id="ProtNLM"/>
    </source>
</evidence>
<keyword evidence="2" id="KW-0812">Transmembrane</keyword>
<name>A0A916R3V0_9RHOB</name>
<comment type="caution">
    <text evidence="3">The sequence shown here is derived from an EMBL/GenBank/DDBJ whole genome shotgun (WGS) entry which is preliminary data.</text>
</comment>
<dbReference type="Proteomes" id="UP000628017">
    <property type="component" value="Unassembled WGS sequence"/>
</dbReference>
<dbReference type="AlphaFoldDB" id="A0A916R3V0"/>
<sequence>MQWLAENWFLVLFGGGMIAMHLFGHGHGGHGGHGKKKPDEVSKTNAAPETDRQDEH</sequence>
<protein>
    <recommendedName>
        <fullName evidence="5">DUF2933 domain-containing protein</fullName>
    </recommendedName>
</protein>
<evidence type="ECO:0000313" key="4">
    <source>
        <dbReference type="Proteomes" id="UP000628017"/>
    </source>
</evidence>
<proteinExistence type="predicted"/>
<gene>
    <name evidence="3" type="ORF">GCM10011498_36610</name>
</gene>
<keyword evidence="4" id="KW-1185">Reference proteome</keyword>
<dbReference type="RefSeq" id="WP_229678635.1">
    <property type="nucleotide sequence ID" value="NZ_BMKA01000009.1"/>
</dbReference>
<reference evidence="3" key="1">
    <citation type="journal article" date="2014" name="Int. J. Syst. Evol. Microbiol.">
        <title>Complete genome sequence of Corynebacterium casei LMG S-19264T (=DSM 44701T), isolated from a smear-ripened cheese.</title>
        <authorList>
            <consortium name="US DOE Joint Genome Institute (JGI-PGF)"/>
            <person name="Walter F."/>
            <person name="Albersmeier A."/>
            <person name="Kalinowski J."/>
            <person name="Ruckert C."/>
        </authorList>
    </citation>
    <scope>NUCLEOTIDE SEQUENCE</scope>
    <source>
        <strain evidence="3">CGMCC 1.15880</strain>
    </source>
</reference>
<feature type="transmembrane region" description="Helical" evidence="2">
    <location>
        <begin position="7"/>
        <end position="24"/>
    </location>
</feature>
<feature type="compositionally biased region" description="Basic residues" evidence="1">
    <location>
        <begin position="27"/>
        <end position="36"/>
    </location>
</feature>
<reference evidence="3" key="2">
    <citation type="submission" date="2020-09" db="EMBL/GenBank/DDBJ databases">
        <authorList>
            <person name="Sun Q."/>
            <person name="Zhou Y."/>
        </authorList>
    </citation>
    <scope>NUCLEOTIDE SEQUENCE</scope>
    <source>
        <strain evidence="3">CGMCC 1.15880</strain>
    </source>
</reference>
<keyword evidence="2" id="KW-1133">Transmembrane helix</keyword>
<organism evidence="3 4">
    <name type="scientific">Neptunicoccus cionae</name>
    <dbReference type="NCBI Taxonomy" id="2035344"/>
    <lineage>
        <taxon>Bacteria</taxon>
        <taxon>Pseudomonadati</taxon>
        <taxon>Pseudomonadota</taxon>
        <taxon>Alphaproteobacteria</taxon>
        <taxon>Rhodobacterales</taxon>
        <taxon>Paracoccaceae</taxon>
        <taxon>Neptunicoccus</taxon>
    </lineage>
</organism>
<evidence type="ECO:0000313" key="3">
    <source>
        <dbReference type="EMBL" id="GGA32075.1"/>
    </source>
</evidence>
<dbReference type="EMBL" id="BMKA01000009">
    <property type="protein sequence ID" value="GGA32075.1"/>
    <property type="molecule type" value="Genomic_DNA"/>
</dbReference>
<keyword evidence="2" id="KW-0472">Membrane</keyword>
<accession>A0A916R3V0</accession>
<evidence type="ECO:0000256" key="2">
    <source>
        <dbReference type="SAM" id="Phobius"/>
    </source>
</evidence>
<evidence type="ECO:0000256" key="1">
    <source>
        <dbReference type="SAM" id="MobiDB-lite"/>
    </source>
</evidence>